<dbReference type="PANTHER" id="PTHR48466">
    <property type="entry name" value="OS10G0509000 PROTEIN-RELATED"/>
    <property type="match status" value="1"/>
</dbReference>
<dbReference type="InterPro" id="IPR027417">
    <property type="entry name" value="P-loop_NTPase"/>
</dbReference>
<evidence type="ECO:0000256" key="6">
    <source>
        <dbReference type="ARBA" id="ARBA00023125"/>
    </source>
</evidence>
<evidence type="ECO:0000313" key="9">
    <source>
        <dbReference type="Proteomes" id="UP000237347"/>
    </source>
</evidence>
<dbReference type="GO" id="GO:0016887">
    <property type="term" value="F:ATP hydrolysis activity"/>
    <property type="evidence" value="ECO:0007669"/>
    <property type="project" value="InterPro"/>
</dbReference>
<dbReference type="InterPro" id="IPR000432">
    <property type="entry name" value="DNA_mismatch_repair_MutS_C"/>
</dbReference>
<dbReference type="InterPro" id="IPR056690">
    <property type="entry name" value="DUF7788"/>
</dbReference>
<protein>
    <submittedName>
        <fullName evidence="8">Endonuclease muts2</fullName>
    </submittedName>
</protein>
<dbReference type="PROSITE" id="PS00486">
    <property type="entry name" value="DNA_MISMATCH_REPAIR_2"/>
    <property type="match status" value="1"/>
</dbReference>
<accession>A0AAW0KG62</accession>
<gene>
    <name evidence="8" type="primary">mutS2_0</name>
    <name evidence="8" type="ORF">CFP56_020332</name>
</gene>
<keyword evidence="1" id="KW-0699">rRNA-binding</keyword>
<dbReference type="GO" id="GO:0045910">
    <property type="term" value="P:negative regulation of DNA recombination"/>
    <property type="evidence" value="ECO:0007669"/>
    <property type="project" value="InterPro"/>
</dbReference>
<keyword evidence="8" id="KW-0540">Nuclease</keyword>
<keyword evidence="4" id="KW-0067">ATP-binding</keyword>
<dbReference type="PANTHER" id="PTHR48466:SF2">
    <property type="entry name" value="OS10G0509000 PROTEIN"/>
    <property type="match status" value="1"/>
</dbReference>
<dbReference type="GO" id="GO:0030983">
    <property type="term" value="F:mismatched DNA binding"/>
    <property type="evidence" value="ECO:0007669"/>
    <property type="project" value="InterPro"/>
</dbReference>
<dbReference type="NCBIfam" id="TIGR01069">
    <property type="entry name" value="mutS2"/>
    <property type="match status" value="1"/>
</dbReference>
<evidence type="ECO:0000259" key="7">
    <source>
        <dbReference type="PROSITE" id="PS00486"/>
    </source>
</evidence>
<evidence type="ECO:0000256" key="4">
    <source>
        <dbReference type="ARBA" id="ARBA00022840"/>
    </source>
</evidence>
<dbReference type="Pfam" id="PF25043">
    <property type="entry name" value="DUF7788"/>
    <property type="match status" value="1"/>
</dbReference>
<dbReference type="InterPro" id="IPR036187">
    <property type="entry name" value="DNA_mismatch_repair_MutS_sf"/>
</dbReference>
<dbReference type="PIRSF" id="PIRSF005814">
    <property type="entry name" value="MutS_YshD"/>
    <property type="match status" value="1"/>
</dbReference>
<dbReference type="EMBL" id="PKMF04000315">
    <property type="protein sequence ID" value="KAK7838042.1"/>
    <property type="molecule type" value="Genomic_DNA"/>
</dbReference>
<dbReference type="InterPro" id="IPR005747">
    <property type="entry name" value="MutS2"/>
</dbReference>
<evidence type="ECO:0000256" key="2">
    <source>
        <dbReference type="ARBA" id="ARBA00022741"/>
    </source>
</evidence>
<evidence type="ECO:0000313" key="8">
    <source>
        <dbReference type="EMBL" id="KAK7838042.1"/>
    </source>
</evidence>
<dbReference type="SUPFAM" id="SSF48334">
    <property type="entry name" value="DNA repair protein MutS, domain III"/>
    <property type="match status" value="1"/>
</dbReference>
<comment type="caution">
    <text evidence="8">The sequence shown here is derived from an EMBL/GenBank/DDBJ whole genome shotgun (WGS) entry which is preliminary data.</text>
</comment>
<sequence length="930" mass="103624">MNCCALFLNSTLFPITINIKSVTFKKQSFFLRQSSIVSANLSTVTKHKSLSSVHSNSLRVLEWDKLCDSVSSFATTSFGREATKAQLWSLNQTYEESLRLLEETNAAVEMYNHGGCRLDFTGIDVVLVKSAIQQARRSLPVDGNAAMAVAALLQHCETLQLNLKAAIKEDADWYRRFMPLTEEIIGFLINRSLVKLILQIIDEDGSVKDSASPTLKRSREQVRMLERKIYQLMDSLIRSEKNETPFLEVSNIDGRWCIKSGADQLKGVKGLLLYSGSGRGSIVEPLSAVPLNDELQQARASMAKAEADVLSMLTEKMQIDLDEIEKLLNSIIQLDVVNARATFGLSFGGTYPDLFLSEGSGSSTSVVYPSGNKNSNASYPIKREWTLYLPKAYHPLLLQQHRKNLQKARKDVSNATSRFFPQDIRRKQQGEIMARKGEKDIDLPSLKMQVTALEKAHPVPVDFFVNHKTRVLVITGPNTGGKTICLKTVGLAAMMAKSGLYVLASESVKIPWFDAVFADIGDEQSLSQSLSTFSGHLKQINDIRLHATSQSLVLLDEVGAGTNPLEGAALGMSLLESFAETGVLLTIATTHHGELKTLKYSNDTFENACMEFDEVNLKPTFKILWGVPGRSNAINIAEKLGVASIIVDNARELYGSASAEIDEVMRISSYVFFSNLDVITEMERLKQDFKEYLEEAQHHMMLSKDLYENLLVARRKIMEHGTRQRLRKMREISEAAAMARSILHNKVRQLRASAIQSSQPTPAHKSQHALAINRQQTMAEYTEPPMAYKSASFIEDIKQTPSEKSQLPKVGDMVYVSSLGRKGTVLRLEPSKDEIVVQTDFQKVFDLLLEVSEVEKITPDRMVKIVFVFSNREGVAVVRGLLDGSLTTLLEENVVPSLEDLVKSVPKPEKLMESPSAISGEDYYDLIVFD</sequence>
<evidence type="ECO:0000256" key="1">
    <source>
        <dbReference type="ARBA" id="ARBA00022730"/>
    </source>
</evidence>
<keyword evidence="9" id="KW-1185">Reference proteome</keyword>
<dbReference type="GO" id="GO:0019843">
    <property type="term" value="F:rRNA binding"/>
    <property type="evidence" value="ECO:0007669"/>
    <property type="project" value="UniProtKB-KW"/>
</dbReference>
<dbReference type="Pfam" id="PF00488">
    <property type="entry name" value="MutS_V"/>
    <property type="match status" value="1"/>
</dbReference>
<evidence type="ECO:0000256" key="5">
    <source>
        <dbReference type="ARBA" id="ARBA00022884"/>
    </source>
</evidence>
<dbReference type="FunFam" id="3.40.50.300:FF:000830">
    <property type="entry name" value="Endonuclease MutS2"/>
    <property type="match status" value="1"/>
</dbReference>
<keyword evidence="6" id="KW-0238">DNA-binding</keyword>
<dbReference type="SMART" id="SM00534">
    <property type="entry name" value="MUTSac"/>
    <property type="match status" value="1"/>
</dbReference>
<dbReference type="Proteomes" id="UP000237347">
    <property type="component" value="Unassembled WGS sequence"/>
</dbReference>
<dbReference type="InterPro" id="IPR007696">
    <property type="entry name" value="DNA_mismatch_repair_MutS_core"/>
</dbReference>
<dbReference type="SMART" id="SM00533">
    <property type="entry name" value="MUTSd"/>
    <property type="match status" value="1"/>
</dbReference>
<feature type="domain" description="DNA mismatch repair proteins mutS family" evidence="7">
    <location>
        <begin position="551"/>
        <end position="567"/>
    </location>
</feature>
<reference evidence="8 9" key="1">
    <citation type="journal article" date="2018" name="Sci. Data">
        <title>The draft genome sequence of cork oak.</title>
        <authorList>
            <person name="Ramos A.M."/>
            <person name="Usie A."/>
            <person name="Barbosa P."/>
            <person name="Barros P.M."/>
            <person name="Capote T."/>
            <person name="Chaves I."/>
            <person name="Simoes F."/>
            <person name="Abreu I."/>
            <person name="Carrasquinho I."/>
            <person name="Faro C."/>
            <person name="Guimaraes J.B."/>
            <person name="Mendonca D."/>
            <person name="Nobrega F."/>
            <person name="Rodrigues L."/>
            <person name="Saibo N.J.M."/>
            <person name="Varela M.C."/>
            <person name="Egas C."/>
            <person name="Matos J."/>
            <person name="Miguel C.M."/>
            <person name="Oliveira M.M."/>
            <person name="Ricardo C.P."/>
            <person name="Goncalves S."/>
        </authorList>
    </citation>
    <scope>NUCLEOTIDE SEQUENCE [LARGE SCALE GENOMIC DNA]</scope>
    <source>
        <strain evidence="9">cv. HL8</strain>
    </source>
</reference>
<keyword evidence="8" id="KW-0255">Endonuclease</keyword>
<dbReference type="GO" id="GO:0004519">
    <property type="term" value="F:endonuclease activity"/>
    <property type="evidence" value="ECO:0007669"/>
    <property type="project" value="UniProtKB-KW"/>
</dbReference>
<dbReference type="InterPro" id="IPR045076">
    <property type="entry name" value="MutS"/>
</dbReference>
<dbReference type="AlphaFoldDB" id="A0AAW0KG62"/>
<keyword evidence="2" id="KW-0547">Nucleotide-binding</keyword>
<dbReference type="GO" id="GO:0140664">
    <property type="term" value="F:ATP-dependent DNA damage sensor activity"/>
    <property type="evidence" value="ECO:0007669"/>
    <property type="project" value="InterPro"/>
</dbReference>
<dbReference type="GO" id="GO:0005524">
    <property type="term" value="F:ATP binding"/>
    <property type="evidence" value="ECO:0007669"/>
    <property type="project" value="UniProtKB-KW"/>
</dbReference>
<dbReference type="GO" id="GO:0006298">
    <property type="term" value="P:mismatch repair"/>
    <property type="evidence" value="ECO:0007669"/>
    <property type="project" value="InterPro"/>
</dbReference>
<dbReference type="Gene3D" id="3.40.50.300">
    <property type="entry name" value="P-loop containing nucleotide triphosphate hydrolases"/>
    <property type="match status" value="1"/>
</dbReference>
<evidence type="ECO:0000256" key="3">
    <source>
        <dbReference type="ARBA" id="ARBA00022801"/>
    </source>
</evidence>
<organism evidence="8 9">
    <name type="scientific">Quercus suber</name>
    <name type="common">Cork oak</name>
    <dbReference type="NCBI Taxonomy" id="58331"/>
    <lineage>
        <taxon>Eukaryota</taxon>
        <taxon>Viridiplantae</taxon>
        <taxon>Streptophyta</taxon>
        <taxon>Embryophyta</taxon>
        <taxon>Tracheophyta</taxon>
        <taxon>Spermatophyta</taxon>
        <taxon>Magnoliopsida</taxon>
        <taxon>eudicotyledons</taxon>
        <taxon>Gunneridae</taxon>
        <taxon>Pentapetalae</taxon>
        <taxon>rosids</taxon>
        <taxon>fabids</taxon>
        <taxon>Fagales</taxon>
        <taxon>Fagaceae</taxon>
        <taxon>Quercus</taxon>
    </lineage>
</organism>
<dbReference type="SUPFAM" id="SSF52540">
    <property type="entry name" value="P-loop containing nucleoside triphosphate hydrolases"/>
    <property type="match status" value="1"/>
</dbReference>
<name>A0AAW0KG62_QUESU</name>
<keyword evidence="3" id="KW-0378">Hydrolase</keyword>
<proteinExistence type="predicted"/>
<keyword evidence="5" id="KW-0694">RNA-binding</keyword>